<dbReference type="Gene3D" id="1.25.40.10">
    <property type="entry name" value="Tetratricopeptide repeat domain"/>
    <property type="match status" value="4"/>
</dbReference>
<dbReference type="AlphaFoldDB" id="A0ABD2ZGL6"/>
<organism evidence="5 6">
    <name type="scientific">Cinchona calisaya</name>
    <dbReference type="NCBI Taxonomy" id="153742"/>
    <lineage>
        <taxon>Eukaryota</taxon>
        <taxon>Viridiplantae</taxon>
        <taxon>Streptophyta</taxon>
        <taxon>Embryophyta</taxon>
        <taxon>Tracheophyta</taxon>
        <taxon>Spermatophyta</taxon>
        <taxon>Magnoliopsida</taxon>
        <taxon>eudicotyledons</taxon>
        <taxon>Gunneridae</taxon>
        <taxon>Pentapetalae</taxon>
        <taxon>asterids</taxon>
        <taxon>lamiids</taxon>
        <taxon>Gentianales</taxon>
        <taxon>Rubiaceae</taxon>
        <taxon>Cinchonoideae</taxon>
        <taxon>Cinchoneae</taxon>
        <taxon>Cinchona</taxon>
    </lineage>
</organism>
<dbReference type="PANTHER" id="PTHR47926:SF430">
    <property type="entry name" value="PENTATRICOPEPTIDE REPEAT-CONTAINING PROTEIN"/>
    <property type="match status" value="1"/>
</dbReference>
<dbReference type="NCBIfam" id="TIGR00756">
    <property type="entry name" value="PPR"/>
    <property type="match status" value="6"/>
</dbReference>
<evidence type="ECO:0000256" key="2">
    <source>
        <dbReference type="ARBA" id="ARBA00022737"/>
    </source>
</evidence>
<protein>
    <recommendedName>
        <fullName evidence="7">Chlororespiratory reduction 4</fullName>
    </recommendedName>
</protein>
<evidence type="ECO:0008006" key="7">
    <source>
        <dbReference type="Google" id="ProtNLM"/>
    </source>
</evidence>
<gene>
    <name evidence="5" type="ORF">ACH5RR_020565</name>
</gene>
<dbReference type="FunFam" id="1.25.40.10:FF:000184">
    <property type="entry name" value="Pentatricopeptide repeat-containing protein, chloroplastic"/>
    <property type="match status" value="1"/>
</dbReference>
<comment type="similarity">
    <text evidence="3">Belongs to the PPR family. PCMP-E subfamily.</text>
</comment>
<dbReference type="Proteomes" id="UP001630127">
    <property type="component" value="Unassembled WGS sequence"/>
</dbReference>
<dbReference type="Pfam" id="PF01535">
    <property type="entry name" value="PPR"/>
    <property type="match status" value="4"/>
</dbReference>
<evidence type="ECO:0000313" key="6">
    <source>
        <dbReference type="Proteomes" id="UP001630127"/>
    </source>
</evidence>
<feature type="repeat" description="PPR" evidence="4">
    <location>
        <begin position="249"/>
        <end position="279"/>
    </location>
</feature>
<feature type="repeat" description="PPR" evidence="4">
    <location>
        <begin position="382"/>
        <end position="416"/>
    </location>
</feature>
<feature type="repeat" description="PPR" evidence="4">
    <location>
        <begin position="281"/>
        <end position="315"/>
    </location>
</feature>
<keyword evidence="6" id="KW-1185">Reference proteome</keyword>
<dbReference type="InterPro" id="IPR002885">
    <property type="entry name" value="PPR_rpt"/>
</dbReference>
<evidence type="ECO:0000313" key="5">
    <source>
        <dbReference type="EMBL" id="KAL3517976.1"/>
    </source>
</evidence>
<comment type="caution">
    <text evidence="5">The sequence shown here is derived from an EMBL/GenBank/DDBJ whole genome shotgun (WGS) entry which is preliminary data.</text>
</comment>
<sequence length="560" mass="63018">MHHVLSLNLMNSITKTFSFLTDYITFSLSNINNSQNLSQLKQIHAQILTNGLLNSTALLTHFLASCYHTANPQYAMQILQRLRRPEPSLWNSMIRVSLVSGKFMDFRDFYNGLRSFQLVPSTTVYSLILRFCAGFDVAQFGKMFHCQMLMLGFESDVILQTGLLDFYAKVGDLVSARKVFVEMPERDVVANNAMIAAFSKYGHVEEAKKLFDSMPESDCCSWNSMITCYCKVGDVASARLVFDQSPRKDVISWNAMIDGHCKSGELMSAEELFVRMGAARNAVTWNTMITGYVHSQEFSRALNLFEKMKAENVMPTEVTMVSLLSACAYLGALEMGEWIHTFIRRKRLRVDVVLGNALIDMYWKCGGIEAALDVFHGLQVKNIFCWNSIIVGLGMYGYGKQAIDIFVSMEREGIKPDGITFVGLLSACSHSGLVPEGRSYFSQMRSFYGIEPAIEHYGCMVDLLGRSGFLEEALELVKTMPMQPNTVVWGSLFQACQMHKDTEIGEKVTQNLLELDAHDGANYVFLSNLYASLKRWNDVNVCRKSMMERGVHKSPGCSSL</sequence>
<dbReference type="InterPro" id="IPR046960">
    <property type="entry name" value="PPR_At4g14850-like_plant"/>
</dbReference>
<dbReference type="PROSITE" id="PS51375">
    <property type="entry name" value="PPR"/>
    <property type="match status" value="4"/>
</dbReference>
<dbReference type="Pfam" id="PF20431">
    <property type="entry name" value="E_motif"/>
    <property type="match status" value="1"/>
</dbReference>
<keyword evidence="2" id="KW-0677">Repeat</keyword>
<evidence type="ECO:0000256" key="1">
    <source>
        <dbReference type="ARBA" id="ARBA00006643"/>
    </source>
</evidence>
<proteinExistence type="inferred from homology"/>
<reference evidence="5 6" key="1">
    <citation type="submission" date="2024-11" db="EMBL/GenBank/DDBJ databases">
        <title>A near-complete genome assembly of Cinchona calisaya.</title>
        <authorList>
            <person name="Lian D.C."/>
            <person name="Zhao X.W."/>
            <person name="Wei L."/>
        </authorList>
    </citation>
    <scope>NUCLEOTIDE SEQUENCE [LARGE SCALE GENOMIC DNA]</scope>
    <source>
        <tissue evidence="5">Nenye</tissue>
    </source>
</reference>
<dbReference type="Pfam" id="PF13041">
    <property type="entry name" value="PPR_2"/>
    <property type="match status" value="2"/>
</dbReference>
<accession>A0ABD2ZGL6</accession>
<dbReference type="EMBL" id="JBJUIK010000009">
    <property type="protein sequence ID" value="KAL3517976.1"/>
    <property type="molecule type" value="Genomic_DNA"/>
</dbReference>
<name>A0ABD2ZGL6_9GENT</name>
<evidence type="ECO:0000256" key="3">
    <source>
        <dbReference type="ARBA" id="ARBA00061659"/>
    </source>
</evidence>
<dbReference type="FunFam" id="1.25.40.10:FF:001214">
    <property type="entry name" value="Pentatricopeptide repeat-containing protein At2g20540"/>
    <property type="match status" value="1"/>
</dbReference>
<dbReference type="FunFam" id="1.25.40.10:FF:000333">
    <property type="entry name" value="Pentatricopeptide repeat-containing protein"/>
    <property type="match status" value="1"/>
</dbReference>
<dbReference type="InterPro" id="IPR011990">
    <property type="entry name" value="TPR-like_helical_dom_sf"/>
</dbReference>
<evidence type="ECO:0000256" key="4">
    <source>
        <dbReference type="PROSITE-ProRule" id="PRU00708"/>
    </source>
</evidence>
<dbReference type="PANTHER" id="PTHR47926">
    <property type="entry name" value="PENTATRICOPEPTIDE REPEAT-CONTAINING PROTEIN"/>
    <property type="match status" value="1"/>
</dbReference>
<dbReference type="InterPro" id="IPR046848">
    <property type="entry name" value="E_motif"/>
</dbReference>
<comment type="similarity">
    <text evidence="1">Belongs to the PPR family. PCMP-H subfamily.</text>
</comment>
<feature type="repeat" description="PPR" evidence="4">
    <location>
        <begin position="187"/>
        <end position="221"/>
    </location>
</feature>
<dbReference type="Pfam" id="PF12854">
    <property type="entry name" value="PPR_1"/>
    <property type="match status" value="1"/>
</dbReference>